<keyword evidence="5" id="KW-1185">Reference proteome</keyword>
<dbReference type="RefSeq" id="WP_014587365.1">
    <property type="nucleotide sequence ID" value="NC_017527.1"/>
</dbReference>
<evidence type="ECO:0000313" key="4">
    <source>
        <dbReference type="EMBL" id="AET65185.1"/>
    </source>
</evidence>
<keyword evidence="1 4" id="KW-0489">Methyltransferase</keyword>
<keyword evidence="2 4" id="KW-0808">Transferase</keyword>
<dbReference type="Gene3D" id="3.40.50.150">
    <property type="entry name" value="Vaccinia Virus protein VP39"/>
    <property type="match status" value="1"/>
</dbReference>
<dbReference type="InterPro" id="IPR041698">
    <property type="entry name" value="Methyltransf_25"/>
</dbReference>
<evidence type="ECO:0000256" key="2">
    <source>
        <dbReference type="ARBA" id="ARBA00022679"/>
    </source>
</evidence>
<dbReference type="AlphaFoldDB" id="G7WPI4"/>
<dbReference type="CDD" id="cd02440">
    <property type="entry name" value="AdoMet_MTases"/>
    <property type="match status" value="1"/>
</dbReference>
<name>G7WPI4_METH6</name>
<gene>
    <name evidence="4" type="ordered locus">Mhar_1827</name>
</gene>
<dbReference type="GeneID" id="25395434"/>
<evidence type="ECO:0000259" key="3">
    <source>
        <dbReference type="Pfam" id="PF13649"/>
    </source>
</evidence>
<sequence length="237" mass="25853">MPEGSTIRCYDRHALAYDLYQSTVVPEYETAIETTALIGERLLGSAPRVLDLGCGTGNASAAILKRSPAAEIFLLDGSASMVVAAKEKIAAISPGSVIGSRVADIAAEGWDLGLASSEFDAVVSTLVLEHLDFESYRSAIGKCFQLLKPGGWLIAVEGYAEEESDMVVWFSELMEARRELIDDPELSDFVSGLRAKDEVHHYAGKAQKAGWWREAGFDRVHLLWQYLSLALMAGRRP</sequence>
<dbReference type="HOGENOM" id="CLU_1168573_0_0_2"/>
<dbReference type="PANTHER" id="PTHR43861">
    <property type="entry name" value="TRANS-ACONITATE 2-METHYLTRANSFERASE-RELATED"/>
    <property type="match status" value="1"/>
</dbReference>
<dbReference type="PANTHER" id="PTHR43861:SF1">
    <property type="entry name" value="TRANS-ACONITATE 2-METHYLTRANSFERASE"/>
    <property type="match status" value="1"/>
</dbReference>
<dbReference type="Pfam" id="PF13649">
    <property type="entry name" value="Methyltransf_25"/>
    <property type="match status" value="1"/>
</dbReference>
<proteinExistence type="predicted"/>
<evidence type="ECO:0000256" key="1">
    <source>
        <dbReference type="ARBA" id="ARBA00022603"/>
    </source>
</evidence>
<accession>G7WPI4</accession>
<dbReference type="PATRIC" id="fig|1110509.7.peg.2027"/>
<dbReference type="EMBL" id="CP003117">
    <property type="protein sequence ID" value="AET65185.1"/>
    <property type="molecule type" value="Genomic_DNA"/>
</dbReference>
<protein>
    <submittedName>
        <fullName evidence="4">Methyltransferase type 12</fullName>
    </submittedName>
</protein>
<reference evidence="4 5" key="1">
    <citation type="journal article" date="2012" name="PLoS ONE">
        <title>The genome characteristics and predicted function of methyl-group oxidation pathway in the obligate aceticlastic methanogens, Methanosaeta spp.</title>
        <authorList>
            <person name="Zhu J."/>
            <person name="Zheng H."/>
            <person name="Ai G."/>
            <person name="Zhang G."/>
            <person name="Liu D."/>
            <person name="Liu X."/>
            <person name="Dong X."/>
        </authorList>
    </citation>
    <scope>NUCLEOTIDE SEQUENCE [LARGE SCALE GENOMIC DNA]</scope>
    <source>
        <strain evidence="4 5">6Ac</strain>
    </source>
</reference>
<dbReference type="SUPFAM" id="SSF53335">
    <property type="entry name" value="S-adenosyl-L-methionine-dependent methyltransferases"/>
    <property type="match status" value="1"/>
</dbReference>
<dbReference type="Proteomes" id="UP000005877">
    <property type="component" value="Chromosome"/>
</dbReference>
<evidence type="ECO:0000313" key="5">
    <source>
        <dbReference type="Proteomes" id="UP000005877"/>
    </source>
</evidence>
<dbReference type="OrthoDB" id="57427at2157"/>
<dbReference type="KEGG" id="mhi:Mhar_1827"/>
<organism evidence="4 5">
    <name type="scientific">Methanothrix harundinacea (strain 6Ac)</name>
    <name type="common">Methanosaeta harundinacea</name>
    <dbReference type="NCBI Taxonomy" id="1110509"/>
    <lineage>
        <taxon>Archaea</taxon>
        <taxon>Methanobacteriati</taxon>
        <taxon>Methanobacteriota</taxon>
        <taxon>Stenosarchaea group</taxon>
        <taxon>Methanomicrobia</taxon>
        <taxon>Methanotrichales</taxon>
        <taxon>Methanotrichaceae</taxon>
        <taxon>Methanothrix</taxon>
    </lineage>
</organism>
<feature type="domain" description="Methyltransferase" evidence="3">
    <location>
        <begin position="49"/>
        <end position="151"/>
    </location>
</feature>
<dbReference type="STRING" id="1110509.Mhar_1827"/>
<dbReference type="GO" id="GO:0008168">
    <property type="term" value="F:methyltransferase activity"/>
    <property type="evidence" value="ECO:0007669"/>
    <property type="project" value="UniProtKB-KW"/>
</dbReference>
<dbReference type="GO" id="GO:0032259">
    <property type="term" value="P:methylation"/>
    <property type="evidence" value="ECO:0007669"/>
    <property type="project" value="UniProtKB-KW"/>
</dbReference>
<dbReference type="InterPro" id="IPR029063">
    <property type="entry name" value="SAM-dependent_MTases_sf"/>
</dbReference>